<dbReference type="PANTHER" id="PTHR31806">
    <property type="entry name" value="PURINE-CYTOSINE PERMEASE FCY2-RELATED"/>
    <property type="match status" value="1"/>
</dbReference>
<feature type="transmembrane region" description="Helical" evidence="8">
    <location>
        <begin position="245"/>
        <end position="268"/>
    </location>
</feature>
<feature type="transmembrane region" description="Helical" evidence="8">
    <location>
        <begin position="366"/>
        <end position="386"/>
    </location>
</feature>
<feature type="transmembrane region" description="Helical" evidence="8">
    <location>
        <begin position="407"/>
        <end position="430"/>
    </location>
</feature>
<dbReference type="EMBL" id="LQPR01000084">
    <property type="protein sequence ID" value="ORW64087.1"/>
    <property type="molecule type" value="Genomic_DNA"/>
</dbReference>
<dbReference type="AlphaFoldDB" id="A0AAJ3NK62"/>
<dbReference type="GO" id="GO:0005886">
    <property type="term" value="C:plasma membrane"/>
    <property type="evidence" value="ECO:0007669"/>
    <property type="project" value="TreeGrafter"/>
</dbReference>
<dbReference type="Pfam" id="PF02133">
    <property type="entry name" value="Transp_cyt_pur"/>
    <property type="match status" value="1"/>
</dbReference>
<dbReference type="GO" id="GO:0022857">
    <property type="term" value="F:transmembrane transporter activity"/>
    <property type="evidence" value="ECO:0007669"/>
    <property type="project" value="InterPro"/>
</dbReference>
<proteinExistence type="inferred from homology"/>
<gene>
    <name evidence="9" type="ORF">AWC23_25880</name>
</gene>
<evidence type="ECO:0000256" key="3">
    <source>
        <dbReference type="ARBA" id="ARBA00022448"/>
    </source>
</evidence>
<protein>
    <submittedName>
        <fullName evidence="9">Allantoin permease</fullName>
    </submittedName>
</protein>
<keyword evidence="4 8" id="KW-0812">Transmembrane</keyword>
<feature type="transmembrane region" description="Helical" evidence="8">
    <location>
        <begin position="70"/>
        <end position="88"/>
    </location>
</feature>
<feature type="transmembrane region" description="Helical" evidence="8">
    <location>
        <begin position="334"/>
        <end position="354"/>
    </location>
</feature>
<dbReference type="InterPro" id="IPR026030">
    <property type="entry name" value="Pur-cyt_permease_Fcy2/21/22"/>
</dbReference>
<feature type="transmembrane region" description="Helical" evidence="8">
    <location>
        <begin position="108"/>
        <end position="136"/>
    </location>
</feature>
<keyword evidence="5 8" id="KW-1133">Transmembrane helix</keyword>
<dbReference type="Proteomes" id="UP000193387">
    <property type="component" value="Unassembled WGS sequence"/>
</dbReference>
<feature type="transmembrane region" description="Helical" evidence="8">
    <location>
        <begin position="142"/>
        <end position="163"/>
    </location>
</feature>
<dbReference type="PIRSF" id="PIRSF002744">
    <property type="entry name" value="Pur-cyt_permease"/>
    <property type="match status" value="1"/>
</dbReference>
<evidence type="ECO:0000313" key="10">
    <source>
        <dbReference type="Proteomes" id="UP000193387"/>
    </source>
</evidence>
<evidence type="ECO:0000256" key="8">
    <source>
        <dbReference type="SAM" id="Phobius"/>
    </source>
</evidence>
<comment type="subcellular location">
    <subcellularLocation>
        <location evidence="1">Membrane</location>
        <topology evidence="1">Multi-pass membrane protein</topology>
    </subcellularLocation>
</comment>
<sequence length="478" mass="50394">MTGSDPAANCGVRHARRFPVIERRSIDWITPGERHGTVSAVSPLFFIANWNFFTVALGFSGPALGLSVGWSIAASTLGLLTGTFFTACHATQGSRLGLPQIIQSRAQFGFYGVIVIVAMALACYLAFGVVFTILTAHGLAEIFGWSPLITGLVVNLVGGAFAIAGHDHLHRLSRFTIYATVPLMLAFTVALFMGKAGGDAPSGGHGFAAKAFFTVFAVSAACNMALAPVVSDYTRYLPVATPSRWLIASVYAGAGISALWLMAVGAWLSASYHATDALAALHLAGDNVVRGFGAVLVLASAMTLVVGIATAAYSVSLQFLTGADLIRRFTPTRSLRIAVTVLTIVIYLLVALPFGNHVVDAASDALSILLFLLVPWTAINLVDYFFIRRGDYVIGDLFTPEGVYGGWSWRGLVAYLLGFLAMLPFAALPFCTGPLSALWGGIDVSWLAGLIAAAVAYLMLTRDRRTGAARLGADSASA</sequence>
<comment type="caution">
    <text evidence="9">The sequence shown here is derived from an EMBL/GenBank/DDBJ whole genome shotgun (WGS) entry which is preliminary data.</text>
</comment>
<evidence type="ECO:0000313" key="9">
    <source>
        <dbReference type="EMBL" id="ORW64087.1"/>
    </source>
</evidence>
<feature type="transmembrane region" description="Helical" evidence="8">
    <location>
        <begin position="436"/>
        <end position="460"/>
    </location>
</feature>
<evidence type="ECO:0000256" key="1">
    <source>
        <dbReference type="ARBA" id="ARBA00004141"/>
    </source>
</evidence>
<evidence type="ECO:0000256" key="6">
    <source>
        <dbReference type="ARBA" id="ARBA00023136"/>
    </source>
</evidence>
<evidence type="ECO:0000256" key="2">
    <source>
        <dbReference type="ARBA" id="ARBA00008974"/>
    </source>
</evidence>
<organism evidence="9 10">
    <name type="scientific">Mycobacterium saskatchewanense</name>
    <dbReference type="NCBI Taxonomy" id="220927"/>
    <lineage>
        <taxon>Bacteria</taxon>
        <taxon>Bacillati</taxon>
        <taxon>Actinomycetota</taxon>
        <taxon>Actinomycetes</taxon>
        <taxon>Mycobacteriales</taxon>
        <taxon>Mycobacteriaceae</taxon>
        <taxon>Mycobacterium</taxon>
        <taxon>Mycobacterium simiae complex</taxon>
    </lineage>
</organism>
<dbReference type="PANTHER" id="PTHR31806:SF1">
    <property type="entry name" value="PURINE-CYTOSINE PERMEASE FCY2-RELATED"/>
    <property type="match status" value="1"/>
</dbReference>
<comment type="similarity">
    <text evidence="2 7">Belongs to the purine-cytosine permease (2.A.39) family.</text>
</comment>
<evidence type="ECO:0000256" key="4">
    <source>
        <dbReference type="ARBA" id="ARBA00022692"/>
    </source>
</evidence>
<feature type="transmembrane region" description="Helical" evidence="8">
    <location>
        <begin position="175"/>
        <end position="193"/>
    </location>
</feature>
<feature type="transmembrane region" description="Helical" evidence="8">
    <location>
        <begin position="44"/>
        <end position="64"/>
    </location>
</feature>
<dbReference type="Gene3D" id="1.10.4160.10">
    <property type="entry name" value="Hydantoin permease"/>
    <property type="match status" value="1"/>
</dbReference>
<keyword evidence="10" id="KW-1185">Reference proteome</keyword>
<evidence type="ECO:0000256" key="5">
    <source>
        <dbReference type="ARBA" id="ARBA00022989"/>
    </source>
</evidence>
<evidence type="ECO:0000256" key="7">
    <source>
        <dbReference type="PIRNR" id="PIRNR002744"/>
    </source>
</evidence>
<keyword evidence="3 7" id="KW-0813">Transport</keyword>
<accession>A0AAJ3NK62</accession>
<name>A0AAJ3NK62_9MYCO</name>
<feature type="transmembrane region" description="Helical" evidence="8">
    <location>
        <begin position="288"/>
        <end position="313"/>
    </location>
</feature>
<keyword evidence="6 7" id="KW-0472">Membrane</keyword>
<feature type="transmembrane region" description="Helical" evidence="8">
    <location>
        <begin position="213"/>
        <end position="233"/>
    </location>
</feature>
<reference evidence="9 10" key="1">
    <citation type="submission" date="2016-01" db="EMBL/GenBank/DDBJ databases">
        <title>The new phylogeny of the genus Mycobacterium.</title>
        <authorList>
            <person name="Tarcisio F."/>
            <person name="Conor M."/>
            <person name="Antonella G."/>
            <person name="Elisabetta G."/>
            <person name="Giulia F.S."/>
            <person name="Sara T."/>
            <person name="Anna F."/>
            <person name="Clotilde B."/>
            <person name="Roberto B."/>
            <person name="Veronica D.S."/>
            <person name="Fabio R."/>
            <person name="Monica P."/>
            <person name="Olivier J."/>
            <person name="Enrico T."/>
            <person name="Nicola S."/>
        </authorList>
    </citation>
    <scope>NUCLEOTIDE SEQUENCE [LARGE SCALE GENOMIC DNA]</scope>
    <source>
        <strain evidence="9 10">DSM 44616</strain>
    </source>
</reference>
<dbReference type="InterPro" id="IPR001248">
    <property type="entry name" value="Pur-cyt_permease"/>
</dbReference>